<dbReference type="NCBIfam" id="TIGR03002">
    <property type="entry name" value="outer_YhbN_LptA"/>
    <property type="match status" value="1"/>
</dbReference>
<feature type="chain" id="PRO_5030783609" description="Organic solvent tolerance-like N-terminal domain-containing protein" evidence="4">
    <location>
        <begin position="21"/>
        <end position="159"/>
    </location>
</feature>
<dbReference type="AlphaFoldDB" id="A0A7U4RQH9"/>
<protein>
    <recommendedName>
        <fullName evidence="5">Organic solvent tolerance-like N-terminal domain-containing protein</fullName>
    </recommendedName>
</protein>
<dbReference type="RefSeq" id="WP_046550852.1">
    <property type="nucleotide sequence ID" value="NZ_CP011308.1"/>
</dbReference>
<dbReference type="Proteomes" id="UP000034444">
    <property type="component" value="Chromosome"/>
</dbReference>
<keyword evidence="3" id="KW-0574">Periplasm</keyword>
<evidence type="ECO:0000259" key="5">
    <source>
        <dbReference type="Pfam" id="PF03968"/>
    </source>
</evidence>
<organism evidence="6 7">
    <name type="scientific">Sulfurovum lithotrophicum</name>
    <dbReference type="NCBI Taxonomy" id="206403"/>
    <lineage>
        <taxon>Bacteria</taxon>
        <taxon>Pseudomonadati</taxon>
        <taxon>Campylobacterota</taxon>
        <taxon>Epsilonproteobacteria</taxon>
        <taxon>Campylobacterales</taxon>
        <taxon>Sulfurovaceae</taxon>
        <taxon>Sulfurovum</taxon>
    </lineage>
</organism>
<reference evidence="6 7" key="1">
    <citation type="submission" date="2015-04" db="EMBL/GenBank/DDBJ databases">
        <title>Complete genome sequence of Sulfurovum lithotrophicum ATCC BAA-797T.</title>
        <authorList>
            <person name="Ahn J."/>
            <person name="Park G."/>
            <person name="Jeon W."/>
            <person name="Jang Y."/>
            <person name="Jang M."/>
            <person name="Lee H."/>
            <person name="Lee H."/>
        </authorList>
    </citation>
    <scope>NUCLEOTIDE SEQUENCE [LARGE SCALE GENOMIC DNA]</scope>
    <source>
        <strain evidence="7">ATCC BAA-797 / 42BKT</strain>
    </source>
</reference>
<dbReference type="GO" id="GO:0001530">
    <property type="term" value="F:lipopolysaccharide binding"/>
    <property type="evidence" value="ECO:0007669"/>
    <property type="project" value="InterPro"/>
</dbReference>
<dbReference type="Pfam" id="PF03968">
    <property type="entry name" value="LptD_N"/>
    <property type="match status" value="1"/>
</dbReference>
<dbReference type="OrthoDB" id="5373249at2"/>
<feature type="domain" description="Organic solvent tolerance-like N-terminal" evidence="5">
    <location>
        <begin position="22"/>
        <end position="137"/>
    </location>
</feature>
<keyword evidence="1" id="KW-0813">Transport</keyword>
<keyword evidence="7" id="KW-1185">Reference proteome</keyword>
<accession>A0A7U4RQH9</accession>
<name>A0A7U4RQH9_9BACT</name>
<evidence type="ECO:0000256" key="2">
    <source>
        <dbReference type="ARBA" id="ARBA00022729"/>
    </source>
</evidence>
<dbReference type="GO" id="GO:0030288">
    <property type="term" value="C:outer membrane-bounded periplasmic space"/>
    <property type="evidence" value="ECO:0007669"/>
    <property type="project" value="TreeGrafter"/>
</dbReference>
<dbReference type="EMBL" id="CP011308">
    <property type="protein sequence ID" value="AKF24761.1"/>
    <property type="molecule type" value="Genomic_DNA"/>
</dbReference>
<evidence type="ECO:0000313" key="7">
    <source>
        <dbReference type="Proteomes" id="UP000034444"/>
    </source>
</evidence>
<evidence type="ECO:0000256" key="1">
    <source>
        <dbReference type="ARBA" id="ARBA00022448"/>
    </source>
</evidence>
<dbReference type="GO" id="GO:0017089">
    <property type="term" value="F:glycolipid transfer activity"/>
    <property type="evidence" value="ECO:0007669"/>
    <property type="project" value="TreeGrafter"/>
</dbReference>
<dbReference type="PANTHER" id="PTHR36504:SF1">
    <property type="entry name" value="LIPOPOLYSACCHARIDE EXPORT SYSTEM PROTEIN LPTA"/>
    <property type="match status" value="1"/>
</dbReference>
<feature type="signal peptide" evidence="4">
    <location>
        <begin position="1"/>
        <end position="20"/>
    </location>
</feature>
<dbReference type="InterPro" id="IPR014340">
    <property type="entry name" value="LptA"/>
</dbReference>
<evidence type="ECO:0000256" key="3">
    <source>
        <dbReference type="ARBA" id="ARBA00022764"/>
    </source>
</evidence>
<evidence type="ECO:0000256" key="4">
    <source>
        <dbReference type="SAM" id="SignalP"/>
    </source>
</evidence>
<dbReference type="Gene3D" id="2.60.450.10">
    <property type="entry name" value="Lipopolysaccharide (LPS) transport protein A like domain"/>
    <property type="match status" value="1"/>
</dbReference>
<dbReference type="PANTHER" id="PTHR36504">
    <property type="entry name" value="LIPOPOLYSACCHARIDE EXPORT SYSTEM PROTEIN LPTA"/>
    <property type="match status" value="1"/>
</dbReference>
<dbReference type="InterPro" id="IPR052037">
    <property type="entry name" value="LPS_export_LptA"/>
</dbReference>
<evidence type="ECO:0000313" key="6">
    <source>
        <dbReference type="EMBL" id="AKF24761.1"/>
    </source>
</evidence>
<keyword evidence="2 4" id="KW-0732">Signal</keyword>
<dbReference type="KEGG" id="slh:YH65_04695"/>
<dbReference type="GO" id="GO:0015920">
    <property type="term" value="P:lipopolysaccharide transport"/>
    <property type="evidence" value="ECO:0007669"/>
    <property type="project" value="InterPro"/>
</dbReference>
<reference evidence="7" key="2">
    <citation type="journal article" date="2017" name="Stand. Genomic Sci.">
        <title>Complete genome sequence of the sulfur-oxidizing chemolithoautotrophic Sulfurovum lithotrophicum 42BKTT.</title>
        <authorList>
            <person name="Jeon W."/>
            <person name="Priscilla L."/>
            <person name="Park G."/>
            <person name="Lee H."/>
            <person name="Lee N."/>
            <person name="Lee D."/>
            <person name="Kwon H."/>
            <person name="Ahn I."/>
            <person name="Lee C."/>
            <person name="Lee H."/>
            <person name="Ahn J."/>
        </authorList>
    </citation>
    <scope>NUCLEOTIDE SEQUENCE [LARGE SCALE GENOMIC DNA]</scope>
    <source>
        <strain evidence="7">ATCC BAA-797 / 42BKT</strain>
    </source>
</reference>
<dbReference type="GO" id="GO:0009279">
    <property type="term" value="C:cell outer membrane"/>
    <property type="evidence" value="ECO:0007669"/>
    <property type="project" value="TreeGrafter"/>
</dbReference>
<sequence length="159" mass="18308">MNFIKLLLPFFMLFALYAQKVEVSSDSMKAEEMKKEVHFIGNVKVKQHDSWLHGDKVVVYFDENNKTKMYEAQAIGKEKTVTFEVKEKKGFYKGSALNVKYYPVTSKYVLTGKAVIDDLLNKRHVNGDVITLDMITGNAIVKGSRKKPVKFIFDMKEKK</sequence>
<gene>
    <name evidence="6" type="ORF">YH65_04695</name>
</gene>
<dbReference type="InterPro" id="IPR005653">
    <property type="entry name" value="OstA-like_N"/>
</dbReference>
<proteinExistence type="predicted"/>